<evidence type="ECO:0000313" key="1">
    <source>
        <dbReference type="EMBL" id="APY88193.1"/>
    </source>
</evidence>
<dbReference type="InterPro" id="IPR046193">
    <property type="entry name" value="DUF6221"/>
</dbReference>
<organism evidence="1 2">
    <name type="scientific">Streptomyces alfalfae</name>
    <dbReference type="NCBI Taxonomy" id="1642299"/>
    <lineage>
        <taxon>Bacteria</taxon>
        <taxon>Bacillati</taxon>
        <taxon>Actinomycetota</taxon>
        <taxon>Actinomycetes</taxon>
        <taxon>Kitasatosporales</taxon>
        <taxon>Streptomycetaceae</taxon>
        <taxon>Streptomyces</taxon>
    </lineage>
</organism>
<name>A0ABM6GW79_9ACTN</name>
<dbReference type="Proteomes" id="UP000187191">
    <property type="component" value="Chromosome"/>
</dbReference>
<gene>
    <name evidence="1" type="ORF">A7J05_23110</name>
</gene>
<sequence length="133" mass="15293">MDELVQWYGEQLDADERIAEAATPGPWRVRDEGVVGDDGQHWPVAYTDSYRAREDCLHVAAHDPARVLREIDVKRQLVALHAVDYRERPDRVLGEVDDPFCAECVGERYPCTTLRLLALPYADRSGCREEWRP</sequence>
<dbReference type="RefSeq" id="WP_076686148.1">
    <property type="nucleotide sequence ID" value="NZ_CP015588.1"/>
</dbReference>
<proteinExistence type="predicted"/>
<dbReference type="EMBL" id="CP015588">
    <property type="protein sequence ID" value="APY88193.1"/>
    <property type="molecule type" value="Genomic_DNA"/>
</dbReference>
<dbReference type="Pfam" id="PF19730">
    <property type="entry name" value="DUF6221"/>
    <property type="match status" value="1"/>
</dbReference>
<keyword evidence="2" id="KW-1185">Reference proteome</keyword>
<reference evidence="1 2" key="1">
    <citation type="submission" date="2016-05" db="EMBL/GenBank/DDBJ databases">
        <authorList>
            <person name="Gu J."/>
        </authorList>
    </citation>
    <scope>NUCLEOTIDE SEQUENCE [LARGE SCALE GENOMIC DNA]</scope>
    <source>
        <strain evidence="1 2">ACCC40021</strain>
    </source>
</reference>
<evidence type="ECO:0000313" key="2">
    <source>
        <dbReference type="Proteomes" id="UP000187191"/>
    </source>
</evidence>
<protein>
    <submittedName>
        <fullName evidence="1">Uncharacterized protein</fullName>
    </submittedName>
</protein>
<accession>A0ABM6GW79</accession>